<dbReference type="RefSeq" id="WP_378071352.1">
    <property type="nucleotide sequence ID" value="NZ_JBHSBL010000024.1"/>
</dbReference>
<protein>
    <recommendedName>
        <fullName evidence="5">DUF3592 domain-containing protein</fullName>
    </recommendedName>
</protein>
<feature type="region of interest" description="Disordered" evidence="1">
    <location>
        <begin position="199"/>
        <end position="237"/>
    </location>
</feature>
<dbReference type="Proteomes" id="UP001595867">
    <property type="component" value="Unassembled WGS sequence"/>
</dbReference>
<feature type="transmembrane region" description="Helical" evidence="2">
    <location>
        <begin position="175"/>
        <end position="195"/>
    </location>
</feature>
<keyword evidence="2" id="KW-0472">Membrane</keyword>
<evidence type="ECO:0000256" key="1">
    <source>
        <dbReference type="SAM" id="MobiDB-lite"/>
    </source>
</evidence>
<keyword evidence="4" id="KW-1185">Reference proteome</keyword>
<feature type="transmembrane region" description="Helical" evidence="2">
    <location>
        <begin position="36"/>
        <end position="52"/>
    </location>
</feature>
<evidence type="ECO:0008006" key="5">
    <source>
        <dbReference type="Google" id="ProtNLM"/>
    </source>
</evidence>
<gene>
    <name evidence="3" type="ORF">ACFO0C_36560</name>
</gene>
<proteinExistence type="predicted"/>
<feature type="compositionally biased region" description="Basic residues" evidence="1">
    <location>
        <begin position="224"/>
        <end position="237"/>
    </location>
</feature>
<name>A0ABV8J2U1_9ACTN</name>
<evidence type="ECO:0000313" key="4">
    <source>
        <dbReference type="Proteomes" id="UP001595867"/>
    </source>
</evidence>
<feature type="transmembrane region" description="Helical" evidence="2">
    <location>
        <begin position="72"/>
        <end position="89"/>
    </location>
</feature>
<reference evidence="4" key="1">
    <citation type="journal article" date="2019" name="Int. J. Syst. Evol. Microbiol.">
        <title>The Global Catalogue of Microorganisms (GCM) 10K type strain sequencing project: providing services to taxonomists for standard genome sequencing and annotation.</title>
        <authorList>
            <consortium name="The Broad Institute Genomics Platform"/>
            <consortium name="The Broad Institute Genome Sequencing Center for Infectious Disease"/>
            <person name="Wu L."/>
            <person name="Ma J."/>
        </authorList>
    </citation>
    <scope>NUCLEOTIDE SEQUENCE [LARGE SCALE GENOMIC DNA]</scope>
    <source>
        <strain evidence="4">TBRC 5832</strain>
    </source>
</reference>
<evidence type="ECO:0000313" key="3">
    <source>
        <dbReference type="EMBL" id="MFC4070475.1"/>
    </source>
</evidence>
<keyword evidence="2" id="KW-0812">Transmembrane</keyword>
<keyword evidence="2" id="KW-1133">Transmembrane helix</keyword>
<feature type="transmembrane region" description="Helical" evidence="2">
    <location>
        <begin position="12"/>
        <end position="30"/>
    </location>
</feature>
<accession>A0ABV8J2U1</accession>
<organism evidence="3 4">
    <name type="scientific">Actinoplanes subglobosus</name>
    <dbReference type="NCBI Taxonomy" id="1547892"/>
    <lineage>
        <taxon>Bacteria</taxon>
        <taxon>Bacillati</taxon>
        <taxon>Actinomycetota</taxon>
        <taxon>Actinomycetes</taxon>
        <taxon>Micromonosporales</taxon>
        <taxon>Micromonosporaceae</taxon>
        <taxon>Actinoplanes</taxon>
    </lineage>
</organism>
<comment type="caution">
    <text evidence="3">The sequence shown here is derived from an EMBL/GenBank/DDBJ whole genome shotgun (WGS) entry which is preliminary data.</text>
</comment>
<sequence length="237" mass="25966">MRAEMPPVAARLRLIGIYLAPVLLAAAGSVLDWPGWVVGFLIMIALIVYGAVRPTRTGKTLPKPPLRRFLGFVLWTSAFVSVVATFHAARLTVLDLTGSPATATIDYMEMDRTIHRGGRVEIDYCYHLKRSDGGWVSGSLCRDGQEYSRGQTVAVLADPTGLVAPETPEEVAGVTLFRTIALVSYALIIVSALLGGGPAAPQRPLVPPQTRYPRWRPSPPRPRAGSRTRTRRKTRRR</sequence>
<dbReference type="EMBL" id="JBHSBL010000024">
    <property type="protein sequence ID" value="MFC4070475.1"/>
    <property type="molecule type" value="Genomic_DNA"/>
</dbReference>
<evidence type="ECO:0000256" key="2">
    <source>
        <dbReference type="SAM" id="Phobius"/>
    </source>
</evidence>